<dbReference type="AlphaFoldDB" id="A0A7C1FT40"/>
<accession>A0A7C1FT40</accession>
<organism evidence="3">
    <name type="scientific">Caldilinea aerophila</name>
    <dbReference type="NCBI Taxonomy" id="133453"/>
    <lineage>
        <taxon>Bacteria</taxon>
        <taxon>Bacillati</taxon>
        <taxon>Chloroflexota</taxon>
        <taxon>Caldilineae</taxon>
        <taxon>Caldilineales</taxon>
        <taxon>Caldilineaceae</taxon>
        <taxon>Caldilinea</taxon>
    </lineage>
</organism>
<name>A0A7C1FT40_9CHLR</name>
<evidence type="ECO:0000256" key="1">
    <source>
        <dbReference type="ARBA" id="ARBA00023002"/>
    </source>
</evidence>
<dbReference type="InterPro" id="IPR011576">
    <property type="entry name" value="Pyridox_Oxase_N"/>
</dbReference>
<dbReference type="PANTHER" id="PTHR35176">
    <property type="entry name" value="HEME OXYGENASE HI_0854-RELATED"/>
    <property type="match status" value="1"/>
</dbReference>
<evidence type="ECO:0000313" key="3">
    <source>
        <dbReference type="EMBL" id="HDX30911.1"/>
    </source>
</evidence>
<dbReference type="EC" id="1.-.-.-" evidence="3"/>
<dbReference type="EMBL" id="DSMG01000059">
    <property type="protein sequence ID" value="HDX30911.1"/>
    <property type="molecule type" value="Genomic_DNA"/>
</dbReference>
<dbReference type="OMA" id="RYWYHAW"/>
<dbReference type="Pfam" id="PF01243">
    <property type="entry name" value="PNPOx_N"/>
    <property type="match status" value="1"/>
</dbReference>
<dbReference type="GO" id="GO:0070967">
    <property type="term" value="F:coenzyme F420 binding"/>
    <property type="evidence" value="ECO:0007669"/>
    <property type="project" value="TreeGrafter"/>
</dbReference>
<keyword evidence="1 3" id="KW-0560">Oxidoreductase</keyword>
<gene>
    <name evidence="3" type="ORF">ENQ20_05385</name>
</gene>
<feature type="domain" description="Pyridoxamine 5'-phosphate oxidase N-terminal" evidence="2">
    <location>
        <begin position="7"/>
        <end position="123"/>
    </location>
</feature>
<dbReference type="InterPro" id="IPR019965">
    <property type="entry name" value="PPOX_F420-dep_Rv2061_put"/>
</dbReference>
<protein>
    <submittedName>
        <fullName evidence="3">PPOX class F420-dependent oxidoreductase</fullName>
        <ecNumber evidence="3">1.-.-.-</ecNumber>
    </submittedName>
</protein>
<dbReference type="PANTHER" id="PTHR35176:SF11">
    <property type="entry name" value="PYRIDOXAMINE 5'-PHOSPHATE OXIDASE FAMILY PROTEIN"/>
    <property type="match status" value="1"/>
</dbReference>
<dbReference type="InterPro" id="IPR052019">
    <property type="entry name" value="F420H2_bilvrd_red/Heme_oxyg"/>
</dbReference>
<evidence type="ECO:0000259" key="2">
    <source>
        <dbReference type="Pfam" id="PF01243"/>
    </source>
</evidence>
<dbReference type="SUPFAM" id="SSF50475">
    <property type="entry name" value="FMN-binding split barrel"/>
    <property type="match status" value="1"/>
</dbReference>
<dbReference type="GO" id="GO:0005829">
    <property type="term" value="C:cytosol"/>
    <property type="evidence" value="ECO:0007669"/>
    <property type="project" value="TreeGrafter"/>
</dbReference>
<comment type="caution">
    <text evidence="3">The sequence shown here is derived from an EMBL/GenBank/DDBJ whole genome shotgun (WGS) entry which is preliminary data.</text>
</comment>
<dbReference type="NCBIfam" id="TIGR03666">
    <property type="entry name" value="Rv2061_F420"/>
    <property type="match status" value="1"/>
</dbReference>
<reference evidence="3" key="1">
    <citation type="journal article" date="2020" name="mSystems">
        <title>Genome- and Community-Level Interaction Insights into Carbon Utilization and Element Cycling Functions of Hydrothermarchaeota in Hydrothermal Sediment.</title>
        <authorList>
            <person name="Zhou Z."/>
            <person name="Liu Y."/>
            <person name="Xu W."/>
            <person name="Pan J."/>
            <person name="Luo Z.H."/>
            <person name="Li M."/>
        </authorList>
    </citation>
    <scope>NUCLEOTIDE SEQUENCE [LARGE SCALE GENOMIC DNA]</scope>
    <source>
        <strain evidence="3">SpSt-289</strain>
    </source>
</reference>
<sequence length="125" mass="14317">MKFQEIGNPTYIALETFRKSGEGVVTPVWVTAENGKLYVWTLANSGKAKRIRNNGRVRIAISDARGNPKSEWVEARARVLSDPAEDQKQRERLAKKYGWQFHLFNLMGRFSRNQADHVVLEITEA</sequence>
<dbReference type="GO" id="GO:0016627">
    <property type="term" value="F:oxidoreductase activity, acting on the CH-CH group of donors"/>
    <property type="evidence" value="ECO:0007669"/>
    <property type="project" value="TreeGrafter"/>
</dbReference>
<proteinExistence type="predicted"/>
<dbReference type="Gene3D" id="2.30.110.10">
    <property type="entry name" value="Electron Transport, Fmn-binding Protein, Chain A"/>
    <property type="match status" value="1"/>
</dbReference>
<dbReference type="InterPro" id="IPR012349">
    <property type="entry name" value="Split_barrel_FMN-bd"/>
</dbReference>